<gene>
    <name evidence="1" type="ORF">IWQ57_005651</name>
</gene>
<proteinExistence type="predicted"/>
<evidence type="ECO:0000313" key="2">
    <source>
        <dbReference type="Proteomes" id="UP001140234"/>
    </source>
</evidence>
<dbReference type="Proteomes" id="UP001140234">
    <property type="component" value="Unassembled WGS sequence"/>
</dbReference>
<reference evidence="1" key="1">
    <citation type="submission" date="2022-07" db="EMBL/GenBank/DDBJ databases">
        <title>Phylogenomic reconstructions and comparative analyses of Kickxellomycotina fungi.</title>
        <authorList>
            <person name="Reynolds N.K."/>
            <person name="Stajich J.E."/>
            <person name="Barry K."/>
            <person name="Grigoriev I.V."/>
            <person name="Crous P."/>
            <person name="Smith M.E."/>
        </authorList>
    </citation>
    <scope>NUCLEOTIDE SEQUENCE</scope>
    <source>
        <strain evidence="1">CBS 109366</strain>
    </source>
</reference>
<evidence type="ECO:0000313" key="1">
    <source>
        <dbReference type="EMBL" id="KAJ2763049.1"/>
    </source>
</evidence>
<dbReference type="EMBL" id="JANBUJ010002827">
    <property type="protein sequence ID" value="KAJ2763049.1"/>
    <property type="molecule type" value="Genomic_DNA"/>
</dbReference>
<comment type="caution">
    <text evidence="1">The sequence shown here is derived from an EMBL/GenBank/DDBJ whole genome shotgun (WGS) entry which is preliminary data.</text>
</comment>
<sequence>MGVQRLVDAYIIGLGEGADNSSQRRDLVASIADGDASLLELVQALSAYLTSDEGGQRSRGMRTLAEVLCDLPGSAVPAQATAKLAEFFGARLADATCVPYTLASVLALQRLASLPDRCVVDLLRALFKEVHVQSFQQSTRADAYRLLDLAIEAHPAAVRALGSDFVLGFAQILDGEKDPRALAAAFQTIPRLVALVDIKSHAEDLFDVVFCYFPITFKHREGDPPTVSPESLKTALRAVITCSAHFGPMAVRPLVEKTAAAGVSAKVDAYETLTAAAGAYDPAVFGPELEALVEQIREDVVLSSDDAVVNAALNTLEAVYGAVSPAAPTDTSDASTPLDYVLKDAVFRLTAESIENPDQVGRILRAAA</sequence>
<feature type="non-terminal residue" evidence="1">
    <location>
        <position position="368"/>
    </location>
</feature>
<name>A0ACC1JM10_9FUNG</name>
<protein>
    <submittedName>
        <fullName evidence="1">Uncharacterized protein</fullName>
    </submittedName>
</protein>
<keyword evidence="2" id="KW-1185">Reference proteome</keyword>
<organism evidence="1 2">
    <name type="scientific">Coemansia nantahalensis</name>
    <dbReference type="NCBI Taxonomy" id="2789366"/>
    <lineage>
        <taxon>Eukaryota</taxon>
        <taxon>Fungi</taxon>
        <taxon>Fungi incertae sedis</taxon>
        <taxon>Zoopagomycota</taxon>
        <taxon>Kickxellomycotina</taxon>
        <taxon>Kickxellomycetes</taxon>
        <taxon>Kickxellales</taxon>
        <taxon>Kickxellaceae</taxon>
        <taxon>Coemansia</taxon>
    </lineage>
</organism>
<accession>A0ACC1JM10</accession>